<protein>
    <recommendedName>
        <fullName evidence="1">DUF402 domain-containing protein</fullName>
    </recommendedName>
</protein>
<evidence type="ECO:0000313" key="2">
    <source>
        <dbReference type="EMBL" id="ADL33331.1"/>
    </source>
</evidence>
<keyword evidence="3" id="KW-1185">Reference proteome</keyword>
<organism evidence="2 3">
    <name type="scientific">Butyrivibrio proteoclasticus (strain ATCC 51982 / DSM 14932 / B316)</name>
    <name type="common">Clostridium proteoclasticum</name>
    <dbReference type="NCBI Taxonomy" id="515622"/>
    <lineage>
        <taxon>Bacteria</taxon>
        <taxon>Bacillati</taxon>
        <taxon>Bacillota</taxon>
        <taxon>Clostridia</taxon>
        <taxon>Lachnospirales</taxon>
        <taxon>Lachnospiraceae</taxon>
        <taxon>Butyrivibrio</taxon>
    </lineage>
</organism>
<dbReference type="AlphaFoldDB" id="E0S0K6"/>
<dbReference type="KEGG" id="bpb:bpr_I0586"/>
<dbReference type="Gene3D" id="2.40.380.10">
    <property type="entry name" value="FomD-like"/>
    <property type="match status" value="1"/>
</dbReference>
<dbReference type="PANTHER" id="PTHR41271">
    <property type="entry name" value="DUF402 DOMAIN-CONTAINING PROTEIN"/>
    <property type="match status" value="1"/>
</dbReference>
<gene>
    <name evidence="2" type="ordered locus">bpr_I0586</name>
</gene>
<dbReference type="InterPro" id="IPR007295">
    <property type="entry name" value="DUF402"/>
</dbReference>
<dbReference type="HOGENOM" id="CLU_098301_1_0_9"/>
<reference evidence="2 3" key="1">
    <citation type="journal article" date="2010" name="PLoS ONE">
        <title>The glycobiome of the rumen bacterium Butyrivibrio proteoclasticus B316(T) highlights adaptation to a polysaccharide-rich environment.</title>
        <authorList>
            <person name="Kelly W.J."/>
            <person name="Leahy S.C."/>
            <person name="Altermann E."/>
            <person name="Yeoman C.J."/>
            <person name="Dunne J.C."/>
            <person name="Kong Z."/>
            <person name="Pacheco D.M."/>
            <person name="Li D."/>
            <person name="Noel S.J."/>
            <person name="Moon C.D."/>
            <person name="Cookson A.L."/>
            <person name="Attwood G.T."/>
        </authorList>
    </citation>
    <scope>NUCLEOTIDE SEQUENCE [LARGE SCALE GENOMIC DNA]</scope>
    <source>
        <strain evidence="3">ATCC 51982 / DSM 14932 / B316</strain>
    </source>
</reference>
<dbReference type="InterPro" id="IPR035930">
    <property type="entry name" value="FomD-like_sf"/>
</dbReference>
<name>E0S0K6_BUTPB</name>
<dbReference type="Pfam" id="PF04167">
    <property type="entry name" value="DUF402"/>
    <property type="match status" value="1"/>
</dbReference>
<feature type="domain" description="DUF402" evidence="1">
    <location>
        <begin position="27"/>
        <end position="158"/>
    </location>
</feature>
<dbReference type="Proteomes" id="UP000001299">
    <property type="component" value="Chromosome 1"/>
</dbReference>
<dbReference type="STRING" id="515622.bpr_I0586"/>
<dbReference type="RefSeq" id="WP_013279988.1">
    <property type="nucleotide sequence ID" value="NC_014387.1"/>
</dbReference>
<accession>E0S0K6</accession>
<sequence>MYKCRVGYDEWKSMIKKHREGTFENSSDFNGYVGLLSIEEVSQKQEWKYKDETITVCDNGYKWLTIMPKDDYYCITVMMDSDYKIQVSYIDMIDSQGIDEDGVPFFFDCYLDLVVYPDGYVKEDDRDELDEALQNGDISKEQYDRALQTAEKLRQTFFRDYDKFIRFVDGRLKFITNTDNMKLPERLERTGSYFHSPFS</sequence>
<proteinExistence type="predicted"/>
<dbReference type="eggNOG" id="COG2306">
    <property type="taxonomic scope" value="Bacteria"/>
</dbReference>
<evidence type="ECO:0000313" key="3">
    <source>
        <dbReference type="Proteomes" id="UP000001299"/>
    </source>
</evidence>
<dbReference type="PANTHER" id="PTHR41271:SF1">
    <property type="entry name" value="DUF402 DOMAIN-CONTAINING PROTEIN"/>
    <property type="match status" value="1"/>
</dbReference>
<dbReference type="SUPFAM" id="SSF159234">
    <property type="entry name" value="FomD-like"/>
    <property type="match status" value="1"/>
</dbReference>
<dbReference type="EMBL" id="CP001810">
    <property type="protein sequence ID" value="ADL33331.1"/>
    <property type="molecule type" value="Genomic_DNA"/>
</dbReference>
<evidence type="ECO:0000259" key="1">
    <source>
        <dbReference type="Pfam" id="PF04167"/>
    </source>
</evidence>